<organism evidence="4 5">
    <name type="scientific">Dioscorea cayennensis subsp. rotundata</name>
    <name type="common">White Guinea yam</name>
    <name type="synonym">Dioscorea rotundata</name>
    <dbReference type="NCBI Taxonomy" id="55577"/>
    <lineage>
        <taxon>Eukaryota</taxon>
        <taxon>Viridiplantae</taxon>
        <taxon>Streptophyta</taxon>
        <taxon>Embryophyta</taxon>
        <taxon>Tracheophyta</taxon>
        <taxon>Spermatophyta</taxon>
        <taxon>Magnoliopsida</taxon>
        <taxon>Liliopsida</taxon>
        <taxon>Dioscoreales</taxon>
        <taxon>Dioscoreaceae</taxon>
        <taxon>Dioscorea</taxon>
    </lineage>
</organism>
<dbReference type="PANTHER" id="PTHR47926:SF437">
    <property type="entry name" value="PENTACOTRIPEPTIDE-REPEAT REGION OF PRORP DOMAIN-CONTAINING PROTEIN"/>
    <property type="match status" value="1"/>
</dbReference>
<dbReference type="PANTHER" id="PTHR47926">
    <property type="entry name" value="PENTATRICOPEPTIDE REPEAT-CONTAINING PROTEIN"/>
    <property type="match status" value="1"/>
</dbReference>
<evidence type="ECO:0000256" key="3">
    <source>
        <dbReference type="SAM" id="MobiDB-lite"/>
    </source>
</evidence>
<feature type="region of interest" description="Disordered" evidence="3">
    <location>
        <begin position="434"/>
        <end position="464"/>
    </location>
</feature>
<gene>
    <name evidence="5" type="primary">LOC120271539</name>
</gene>
<dbReference type="Proteomes" id="UP001515500">
    <property type="component" value="Chromosome 11"/>
</dbReference>
<reference evidence="5" key="1">
    <citation type="submission" date="2025-08" db="UniProtKB">
        <authorList>
            <consortium name="RefSeq"/>
        </authorList>
    </citation>
    <scope>IDENTIFICATION</scope>
</reference>
<dbReference type="AlphaFoldDB" id="A0AB40C316"/>
<evidence type="ECO:0000256" key="2">
    <source>
        <dbReference type="PROSITE-ProRule" id="PRU00708"/>
    </source>
</evidence>
<sequence length="504" mass="56316">MIPCTITLPSLFNPPAKTLSLSETKAIHAHAIKTSLLDSHVHSVNNLLKLYTISGDISSARNLFDRIPHRDTISWTTLIRAYTKSGTPSESIRLFFQMLDTSPDTKPDQITLTVVLSACAALGNLQLARDLHTYINTNTSIANDIHLGNALISMYSKCGDIDTAYKLFTRTRLAERNIVTWNSIISGLTSNAKFKEALSLFRKMQRIGVKPDQVTLVAMLNACANLGTLDIGQWLHTLITQSQTLINNHFMANALIDMYGKCGSIDRAHRVFTSIKPKHRDVYSYTSMITALAMHGRGEKALHLFADMLKAGIKPNRVTFIGVLSACNHAGIVATGLSHFQSMSSIHSIEPQMEHYSCIADMLARAGLVEEALNLIKNMPFKPDSAMWSSLLSACRIHGNVSLAESIMRQVDSDNDNEDEDYYVLMSNIYKEAKRGRDASSQHMEMSKKRKAKKKKKKKKEPGCSLIEINGEVHEFKKGSISHPQTKDIHLMLHNIHTHLKYYH</sequence>
<name>A0AB40C316_DIOCR</name>
<dbReference type="GeneID" id="120271539"/>
<dbReference type="InterPro" id="IPR046960">
    <property type="entry name" value="PPR_At4g14850-like_plant"/>
</dbReference>
<dbReference type="GO" id="GO:0009451">
    <property type="term" value="P:RNA modification"/>
    <property type="evidence" value="ECO:0007669"/>
    <property type="project" value="InterPro"/>
</dbReference>
<dbReference type="PROSITE" id="PS51375">
    <property type="entry name" value="PPR"/>
    <property type="match status" value="3"/>
</dbReference>
<evidence type="ECO:0000313" key="4">
    <source>
        <dbReference type="Proteomes" id="UP001515500"/>
    </source>
</evidence>
<dbReference type="Gene3D" id="1.25.40.10">
    <property type="entry name" value="Tetratricopeptide repeat domain"/>
    <property type="match status" value="3"/>
</dbReference>
<evidence type="ECO:0000313" key="5">
    <source>
        <dbReference type="RefSeq" id="XP_039134164.1"/>
    </source>
</evidence>
<evidence type="ECO:0000256" key="1">
    <source>
        <dbReference type="ARBA" id="ARBA00022737"/>
    </source>
</evidence>
<dbReference type="GO" id="GO:0003723">
    <property type="term" value="F:RNA binding"/>
    <property type="evidence" value="ECO:0007669"/>
    <property type="project" value="InterPro"/>
</dbReference>
<keyword evidence="4" id="KW-1185">Reference proteome</keyword>
<feature type="compositionally biased region" description="Basic residues" evidence="3">
    <location>
        <begin position="448"/>
        <end position="460"/>
    </location>
</feature>
<feature type="repeat" description="PPR" evidence="2">
    <location>
        <begin position="177"/>
        <end position="211"/>
    </location>
</feature>
<protein>
    <submittedName>
        <fullName evidence="5">Pentatricopeptide repeat-containing protein At1g08070, chloroplastic-like</fullName>
    </submittedName>
</protein>
<dbReference type="RefSeq" id="XP_039134164.1">
    <property type="nucleotide sequence ID" value="XM_039278230.1"/>
</dbReference>
<dbReference type="NCBIfam" id="TIGR00756">
    <property type="entry name" value="PPR"/>
    <property type="match status" value="2"/>
</dbReference>
<feature type="repeat" description="PPR" evidence="2">
    <location>
        <begin position="71"/>
        <end position="101"/>
    </location>
</feature>
<keyword evidence="1" id="KW-0677">Repeat</keyword>
<dbReference type="FunFam" id="1.25.40.10:FF:000344">
    <property type="entry name" value="Pentatricopeptide repeat-containing protein"/>
    <property type="match status" value="1"/>
</dbReference>
<dbReference type="InterPro" id="IPR002885">
    <property type="entry name" value="PPR_rpt"/>
</dbReference>
<feature type="repeat" description="PPR" evidence="2">
    <location>
        <begin position="281"/>
        <end position="315"/>
    </location>
</feature>
<dbReference type="FunFam" id="1.25.40.10:FF:000184">
    <property type="entry name" value="Pentatricopeptide repeat-containing protein, chloroplastic"/>
    <property type="match status" value="1"/>
</dbReference>
<dbReference type="InterPro" id="IPR011990">
    <property type="entry name" value="TPR-like_helical_dom_sf"/>
</dbReference>
<proteinExistence type="predicted"/>
<dbReference type="Pfam" id="PF01535">
    <property type="entry name" value="PPR"/>
    <property type="match status" value="5"/>
</dbReference>
<accession>A0AB40C316</accession>
<dbReference type="Pfam" id="PF13041">
    <property type="entry name" value="PPR_2"/>
    <property type="match status" value="2"/>
</dbReference>